<evidence type="ECO:0000259" key="11">
    <source>
        <dbReference type="Pfam" id="PF08436"/>
    </source>
</evidence>
<dbReference type="GO" id="GO:0030145">
    <property type="term" value="F:manganese ion binding"/>
    <property type="evidence" value="ECO:0007669"/>
    <property type="project" value="TreeGrafter"/>
</dbReference>
<feature type="domain" description="1-deoxy-D-xylulose 5-phosphate reductoisomerase C-terminal" evidence="11">
    <location>
        <begin position="149"/>
        <end position="240"/>
    </location>
</feature>
<dbReference type="PIRSF" id="PIRSF006205">
    <property type="entry name" value="Dxp_reductismrs"/>
    <property type="match status" value="1"/>
</dbReference>
<dbReference type="AlphaFoldDB" id="M1LY78"/>
<keyword evidence="4 9" id="KW-0521">NADP</keyword>
<dbReference type="InterPro" id="IPR013512">
    <property type="entry name" value="DXP_reductoisomerase_N"/>
</dbReference>
<reference evidence="13 14" key="1">
    <citation type="journal article" date="2013" name="Genome Biol. Evol.">
        <title>Genome evolution and phylogenomic analysis of candidatus kinetoplastibacterium, the betaproteobacterial endosymbionts of strigomonas and angomonas.</title>
        <authorList>
            <person name="Alves J.M."/>
            <person name="Serrano M.G."/>
            <person name="Maia da Silva F."/>
            <person name="Voegtly L.J."/>
            <person name="Matveyev A.V."/>
            <person name="Teixeira M.M."/>
            <person name="Camargo E.P."/>
            <person name="Buck G.A."/>
        </authorList>
    </citation>
    <scope>NUCLEOTIDE SEQUENCE [LARGE SCALE GENOMIC DNA]</scope>
    <source>
        <strain evidence="13 14">TCC219</strain>
    </source>
</reference>
<dbReference type="InterPro" id="IPR026877">
    <property type="entry name" value="DXPR_C"/>
</dbReference>
<gene>
    <name evidence="9" type="primary">dxr</name>
    <name evidence="13" type="ORF">ST1E_0637</name>
</gene>
<comment type="pathway">
    <text evidence="1 9">Isoprenoid biosynthesis; isopentenyl diphosphate biosynthesis via DXP pathway; isopentenyl diphosphate from 1-deoxy-D-xylulose 5-phosphate: step 1/6.</text>
</comment>
<dbReference type="GO" id="GO:0051484">
    <property type="term" value="P:isopentenyl diphosphate biosynthetic process, methylerythritol 4-phosphate pathway involved in terpenoid biosynthetic process"/>
    <property type="evidence" value="ECO:0007669"/>
    <property type="project" value="TreeGrafter"/>
</dbReference>
<feature type="binding site" evidence="9">
    <location>
        <position position="127"/>
    </location>
    <ligand>
        <name>NADPH</name>
        <dbReference type="ChEBI" id="CHEBI:57783"/>
    </ligand>
</feature>
<dbReference type="PATRIC" id="fig|1208921.3.peg.311"/>
<evidence type="ECO:0000256" key="8">
    <source>
        <dbReference type="ARBA" id="ARBA00048543"/>
    </source>
</evidence>
<feature type="binding site" evidence="9">
    <location>
        <position position="155"/>
    </location>
    <ligand>
        <name>1-deoxy-D-xylulose 5-phosphate</name>
        <dbReference type="ChEBI" id="CHEBI:57792"/>
    </ligand>
</feature>
<evidence type="ECO:0000256" key="6">
    <source>
        <dbReference type="ARBA" id="ARBA00023211"/>
    </source>
</evidence>
<comment type="function">
    <text evidence="9">Catalyzes the NADPH-dependent rearrangement and reduction of 1-deoxy-D-xylulose-5-phosphate (DXP) to 2-C-methyl-D-erythritol 4-phosphate (MEP).</text>
</comment>
<keyword evidence="6 9" id="KW-0464">Manganese</keyword>
<comment type="caution">
    <text evidence="9">Lacks conserved residue(s) required for the propagation of feature annotation.</text>
</comment>
<feature type="binding site" evidence="9">
    <location>
        <position position="232"/>
    </location>
    <ligand>
        <name>1-deoxy-D-xylulose 5-phosphate</name>
        <dbReference type="ChEBI" id="CHEBI:57792"/>
    </ligand>
</feature>
<comment type="catalytic activity">
    <reaction evidence="8">
        <text>2-C-methyl-D-erythritol 4-phosphate + NADP(+) = 1-deoxy-D-xylulose 5-phosphate + NADPH + H(+)</text>
        <dbReference type="Rhea" id="RHEA:13717"/>
        <dbReference type="ChEBI" id="CHEBI:15378"/>
        <dbReference type="ChEBI" id="CHEBI:57783"/>
        <dbReference type="ChEBI" id="CHEBI:57792"/>
        <dbReference type="ChEBI" id="CHEBI:58262"/>
        <dbReference type="ChEBI" id="CHEBI:58349"/>
        <dbReference type="EC" id="1.1.1.267"/>
    </reaction>
    <physiologicalReaction direction="right-to-left" evidence="8">
        <dbReference type="Rhea" id="RHEA:13719"/>
    </physiologicalReaction>
</comment>
<feature type="binding site" evidence="9">
    <location>
        <position position="229"/>
    </location>
    <ligand>
        <name>1-deoxy-D-xylulose 5-phosphate</name>
        <dbReference type="ChEBI" id="CHEBI:57792"/>
    </ligand>
</feature>
<feature type="binding site" evidence="9">
    <location>
        <position position="128"/>
    </location>
    <ligand>
        <name>1-deoxy-D-xylulose 5-phosphate</name>
        <dbReference type="ChEBI" id="CHEBI:57792"/>
    </ligand>
</feature>
<feature type="binding site" evidence="9">
    <location>
        <position position="187"/>
    </location>
    <ligand>
        <name>1-deoxy-D-xylulose 5-phosphate</name>
        <dbReference type="ChEBI" id="CHEBI:57792"/>
    </ligand>
</feature>
<keyword evidence="9" id="KW-0460">Magnesium</keyword>
<evidence type="ECO:0000256" key="1">
    <source>
        <dbReference type="ARBA" id="ARBA00005094"/>
    </source>
</evidence>
<evidence type="ECO:0000259" key="12">
    <source>
        <dbReference type="Pfam" id="PF13288"/>
    </source>
</evidence>
<sequence length="402" mass="45020">MSTSRRVFIFGSTGSIGKKALEVIDNFHEDIEVFGISAYSRIDCLVAQAIKYRVKVVIVPSTQSKELFYEKWTSDNPIPKLLVGSQSLVDIAYDNSYDTVIAAIVGIAGLPSALAAARAGKRILLANKEVLVVAGDLFMQYVSYYKAELIPIDSEHSAIFQCLYGNANSINFKKIENNVRRILLTASGGPFLEYSTDSLQDITPAKACLHPKWSMGRKISVDSSTMMNKGFEVIETYWLFNIPIRKIEVLVHPQSIIHSMVEYIDGSVIAQLSKPDMGIPISYALGFPERTKNEVGFIDFKDLMKLEFYQPDFVKFPCLSLAFDALKLGQAHCIVLNAANEVAVEAFLNDSIKYTSIPKIIEESINWYEKKTPYLLNNLDDILHLDMVSRSFAYKNLSSIMK</sequence>
<keyword evidence="7 9" id="KW-0414">Isoprene biosynthesis</keyword>
<accession>M1LY78</accession>
<keyword evidence="14" id="KW-1185">Reference proteome</keyword>
<dbReference type="InterPro" id="IPR013644">
    <property type="entry name" value="DXP_reductoisomerase_C"/>
</dbReference>
<feature type="domain" description="1-deoxy-D-xylulose 5-phosphate reductoisomerase N-terminal" evidence="10">
    <location>
        <begin position="7"/>
        <end position="135"/>
    </location>
</feature>
<dbReference type="HAMAP" id="MF_00183">
    <property type="entry name" value="DXP_reductoisom"/>
    <property type="match status" value="1"/>
</dbReference>
<dbReference type="SUPFAM" id="SSF51735">
    <property type="entry name" value="NAD(P)-binding Rossmann-fold domains"/>
    <property type="match status" value="1"/>
</dbReference>
<feature type="binding site" evidence="9">
    <location>
        <position position="210"/>
    </location>
    <ligand>
        <name>1-deoxy-D-xylulose 5-phosphate</name>
        <dbReference type="ChEBI" id="CHEBI:57792"/>
    </ligand>
</feature>
<feature type="binding site" evidence="9">
    <location>
        <position position="13"/>
    </location>
    <ligand>
        <name>NADPH</name>
        <dbReference type="ChEBI" id="CHEBI:57783"/>
    </ligand>
</feature>
<dbReference type="Pfam" id="PF08436">
    <property type="entry name" value="DXP_redisom_C"/>
    <property type="match status" value="1"/>
</dbReference>
<dbReference type="OrthoDB" id="9806546at2"/>
<dbReference type="FunFam" id="3.40.50.720:FF:000045">
    <property type="entry name" value="1-deoxy-D-xylulose 5-phosphate reductoisomerase"/>
    <property type="match status" value="1"/>
</dbReference>
<keyword evidence="3 9" id="KW-0479">Metal-binding</keyword>
<evidence type="ECO:0000256" key="4">
    <source>
        <dbReference type="ARBA" id="ARBA00022857"/>
    </source>
</evidence>
<dbReference type="GO" id="GO:0030604">
    <property type="term" value="F:1-deoxy-D-xylulose-5-phosphate reductoisomerase activity"/>
    <property type="evidence" value="ECO:0007669"/>
    <property type="project" value="UniProtKB-UniRule"/>
</dbReference>
<feature type="binding site" evidence="9">
    <location>
        <position position="232"/>
    </location>
    <ligand>
        <name>Mn(2+)</name>
        <dbReference type="ChEBI" id="CHEBI:29035"/>
    </ligand>
</feature>
<feature type="binding site" evidence="9">
    <location>
        <position position="16"/>
    </location>
    <ligand>
        <name>NADPH</name>
        <dbReference type="ChEBI" id="CHEBI:57783"/>
    </ligand>
</feature>
<feature type="binding site" evidence="9">
    <location>
        <position position="129"/>
    </location>
    <ligand>
        <name>NADPH</name>
        <dbReference type="ChEBI" id="CHEBI:57783"/>
    </ligand>
</feature>
<proteinExistence type="inferred from homology"/>
<protein>
    <recommendedName>
        <fullName evidence="9">1-deoxy-D-xylulose 5-phosphate reductoisomerase</fullName>
        <shortName evidence="9">DXP reductoisomerase</shortName>
        <ecNumber evidence="9">1.1.1.267</ecNumber>
    </recommendedName>
    <alternativeName>
        <fullName evidence="9">1-deoxyxylulose-5-phosphate reductoisomerase</fullName>
    </alternativeName>
    <alternativeName>
        <fullName evidence="9">2-C-methyl-D-erythritol 4-phosphate synthase</fullName>
    </alternativeName>
</protein>
<keyword evidence="5 9" id="KW-0560">Oxidoreductase</keyword>
<dbReference type="SUPFAM" id="SSF69055">
    <property type="entry name" value="1-deoxy-D-xylulose-5-phosphate reductoisomerase, C-terminal domain"/>
    <property type="match status" value="1"/>
</dbReference>
<feature type="binding site" evidence="9">
    <location>
        <position position="216"/>
    </location>
    <ligand>
        <name>NADPH</name>
        <dbReference type="ChEBI" id="CHEBI:57783"/>
    </ligand>
</feature>
<dbReference type="Proteomes" id="UP000011658">
    <property type="component" value="Chromosome"/>
</dbReference>
<dbReference type="RefSeq" id="WP_015389516.1">
    <property type="nucleotide sequence ID" value="NC_020284.1"/>
</dbReference>
<dbReference type="EMBL" id="CP003806">
    <property type="protein sequence ID" value="AGF49031.1"/>
    <property type="molecule type" value="Genomic_DNA"/>
</dbReference>
<evidence type="ECO:0000313" key="14">
    <source>
        <dbReference type="Proteomes" id="UP000011658"/>
    </source>
</evidence>
<dbReference type="PANTHER" id="PTHR30525:SF0">
    <property type="entry name" value="1-DEOXY-D-XYLULOSE 5-PHOSPHATE REDUCTOISOMERASE, CHLOROPLASTIC"/>
    <property type="match status" value="1"/>
</dbReference>
<evidence type="ECO:0000256" key="2">
    <source>
        <dbReference type="ARBA" id="ARBA00006825"/>
    </source>
</evidence>
<name>M1LY78_9PROT</name>
<feature type="domain" description="DXP reductoisomerase C-terminal" evidence="12">
    <location>
        <begin position="272"/>
        <end position="391"/>
    </location>
</feature>
<evidence type="ECO:0000256" key="3">
    <source>
        <dbReference type="ARBA" id="ARBA00022723"/>
    </source>
</evidence>
<evidence type="ECO:0000256" key="9">
    <source>
        <dbReference type="HAMAP-Rule" id="MF_00183"/>
    </source>
</evidence>
<dbReference type="UniPathway" id="UPA00056">
    <property type="reaction ID" value="UER00092"/>
</dbReference>
<organism evidence="13 14">
    <name type="scientific">Candidatus Kinetoplastidibacterium galati TCC219</name>
    <dbReference type="NCBI Taxonomy" id="1208921"/>
    <lineage>
        <taxon>Bacteria</taxon>
        <taxon>Pseudomonadati</taxon>
        <taxon>Pseudomonadota</taxon>
        <taxon>Betaproteobacteria</taxon>
        <taxon>Candidatus Kinetoplastidibacterium</taxon>
    </lineage>
</organism>
<dbReference type="NCBIfam" id="TIGR00243">
    <property type="entry name" value="Dxr"/>
    <property type="match status" value="1"/>
</dbReference>
<dbReference type="PANTHER" id="PTHR30525">
    <property type="entry name" value="1-DEOXY-D-XYLULOSE 5-PHOSPHATE REDUCTOISOMERASE"/>
    <property type="match status" value="1"/>
</dbReference>
<evidence type="ECO:0000256" key="5">
    <source>
        <dbReference type="ARBA" id="ARBA00023002"/>
    </source>
</evidence>
<dbReference type="Gene3D" id="1.10.1740.10">
    <property type="match status" value="1"/>
</dbReference>
<dbReference type="GO" id="GO:0016853">
    <property type="term" value="F:isomerase activity"/>
    <property type="evidence" value="ECO:0007669"/>
    <property type="project" value="UniProtKB-KW"/>
</dbReference>
<dbReference type="HOGENOM" id="CLU_035714_0_1_4"/>
<feature type="binding site" evidence="9">
    <location>
        <position position="153"/>
    </location>
    <ligand>
        <name>Mn(2+)</name>
        <dbReference type="ChEBI" id="CHEBI:29035"/>
    </ligand>
</feature>
<feature type="binding site" evidence="9">
    <location>
        <position position="228"/>
    </location>
    <ligand>
        <name>1-deoxy-D-xylulose 5-phosphate</name>
        <dbReference type="ChEBI" id="CHEBI:57792"/>
    </ligand>
</feature>
<dbReference type="InterPro" id="IPR036291">
    <property type="entry name" value="NAD(P)-bd_dom_sf"/>
</dbReference>
<feature type="binding site" evidence="9">
    <location>
        <position position="154"/>
    </location>
    <ligand>
        <name>1-deoxy-D-xylulose 5-phosphate</name>
        <dbReference type="ChEBI" id="CHEBI:57792"/>
    </ligand>
</feature>
<feature type="binding site" evidence="9">
    <location>
        <position position="223"/>
    </location>
    <ligand>
        <name>1-deoxy-D-xylulose 5-phosphate</name>
        <dbReference type="ChEBI" id="CHEBI:57792"/>
    </ligand>
</feature>
<comment type="similarity">
    <text evidence="2 9">Belongs to the DXR family.</text>
</comment>
<dbReference type="SUPFAM" id="SSF55347">
    <property type="entry name" value="Glyceraldehyde-3-phosphate dehydrogenase-like, C-terminal domain"/>
    <property type="match status" value="1"/>
</dbReference>
<feature type="binding site" evidence="9">
    <location>
        <position position="155"/>
    </location>
    <ligand>
        <name>Mn(2+)</name>
        <dbReference type="ChEBI" id="CHEBI:29035"/>
    </ligand>
</feature>
<dbReference type="GO" id="GO:0070402">
    <property type="term" value="F:NADPH binding"/>
    <property type="evidence" value="ECO:0007669"/>
    <property type="project" value="InterPro"/>
</dbReference>
<keyword evidence="13" id="KW-0413">Isomerase</keyword>
<dbReference type="InterPro" id="IPR003821">
    <property type="entry name" value="DXP_reductoisomerase"/>
</dbReference>
<evidence type="ECO:0000259" key="10">
    <source>
        <dbReference type="Pfam" id="PF02670"/>
    </source>
</evidence>
<dbReference type="KEGG" id="kga:ST1E_0637"/>
<feature type="binding site" evidence="9">
    <location>
        <position position="14"/>
    </location>
    <ligand>
        <name>NADPH</name>
        <dbReference type="ChEBI" id="CHEBI:57783"/>
    </ligand>
</feature>
<dbReference type="STRING" id="1208921.ST1E_0637"/>
<dbReference type="Gene3D" id="3.40.50.720">
    <property type="entry name" value="NAD(P)-binding Rossmann-like Domain"/>
    <property type="match status" value="1"/>
</dbReference>
<dbReference type="Pfam" id="PF13288">
    <property type="entry name" value="DXPR_C"/>
    <property type="match status" value="1"/>
</dbReference>
<comment type="cofactor">
    <cofactor evidence="9">
        <name>Mg(2+)</name>
        <dbReference type="ChEBI" id="CHEBI:18420"/>
    </cofactor>
    <cofactor evidence="9">
        <name>Mn(2+)</name>
        <dbReference type="ChEBI" id="CHEBI:29035"/>
    </cofactor>
</comment>
<evidence type="ECO:0000313" key="13">
    <source>
        <dbReference type="EMBL" id="AGF49031.1"/>
    </source>
</evidence>
<feature type="binding site" evidence="9">
    <location>
        <position position="15"/>
    </location>
    <ligand>
        <name>NADPH</name>
        <dbReference type="ChEBI" id="CHEBI:57783"/>
    </ligand>
</feature>
<dbReference type="EC" id="1.1.1.267" evidence="9"/>
<dbReference type="Pfam" id="PF02670">
    <property type="entry name" value="DXP_reductoisom"/>
    <property type="match status" value="1"/>
</dbReference>
<dbReference type="eggNOG" id="COG0743">
    <property type="taxonomic scope" value="Bacteria"/>
</dbReference>
<evidence type="ECO:0000256" key="7">
    <source>
        <dbReference type="ARBA" id="ARBA00023229"/>
    </source>
</evidence>
<dbReference type="InterPro" id="IPR036169">
    <property type="entry name" value="DXPR_C_sf"/>
</dbReference>